<dbReference type="eggNOG" id="COG3246">
    <property type="taxonomic scope" value="Bacteria"/>
</dbReference>
<sequence length="241" mass="26110">MIVQACINGARPSDFHPLLPLTIDAMVRDAAASVAAGAAELHVHARGADGKESLAAVDDTVVAIRRVCPGTLIGVSTGAWIEGDREKTREAIRRWSVLPDYASVNLSEDDAPGVIQLLRQKGVGIEVGLASVADAQRYISREDHDRVFRVLIELDDEQDLQRASDIADGIIKALRDSRINRPILLHGFNGTVWPFVRLARERRYSTRVGLEDGKHLPDGTIASDNAALVTAAVAIFRGHSI</sequence>
<dbReference type="Pfam" id="PF05853">
    <property type="entry name" value="BKACE"/>
    <property type="match status" value="2"/>
</dbReference>
<organism evidence="1">
    <name type="scientific">Rhizobium leguminosarum</name>
    <dbReference type="NCBI Taxonomy" id="384"/>
    <lineage>
        <taxon>Bacteria</taxon>
        <taxon>Pseudomonadati</taxon>
        <taxon>Pseudomonadota</taxon>
        <taxon>Alphaproteobacteria</taxon>
        <taxon>Hyphomicrobiales</taxon>
        <taxon>Rhizobiaceae</taxon>
        <taxon>Rhizobium/Agrobacterium group</taxon>
        <taxon>Rhizobium</taxon>
    </lineage>
</organism>
<dbReference type="GO" id="GO:0043720">
    <property type="term" value="F:3-keto-5-aminohexanoate cleavage activity"/>
    <property type="evidence" value="ECO:0007669"/>
    <property type="project" value="InterPro"/>
</dbReference>
<dbReference type="PANTHER" id="PTHR37418">
    <property type="entry name" value="3-KETO-5-AMINOHEXANOATE CLEAVAGE ENZYME-RELATED"/>
    <property type="match status" value="1"/>
</dbReference>
<dbReference type="InterPro" id="IPR013785">
    <property type="entry name" value="Aldolase_TIM"/>
</dbReference>
<evidence type="ECO:0008006" key="2">
    <source>
        <dbReference type="Google" id="ProtNLM"/>
    </source>
</evidence>
<reference evidence="1" key="1">
    <citation type="submission" date="2016-04" db="EMBL/GenBank/DDBJ databases">
        <title>Fast-growing isolate from the root nodules of Vavilovia formosa.</title>
        <authorList>
            <person name="Kimeklis A."/>
            <person name="Safronova V."/>
            <person name="Belimov A."/>
            <person name="Andronov E."/>
        </authorList>
    </citation>
    <scope>NUCLEOTIDE SEQUENCE [LARGE SCALE GENOMIC DNA]</scope>
    <source>
        <strain evidence="1">Vaf-46</strain>
    </source>
</reference>
<comment type="caution">
    <text evidence="1">The sequence shown here is derived from an EMBL/GenBank/DDBJ whole genome shotgun (WGS) entry which is preliminary data.</text>
</comment>
<gene>
    <name evidence="1" type="ORF">A4U53_19420</name>
</gene>
<accession>A0A179BV56</accession>
<dbReference type="EMBL" id="LWBS01000143">
    <property type="protein sequence ID" value="OAP94984.1"/>
    <property type="molecule type" value="Genomic_DNA"/>
</dbReference>
<dbReference type="AlphaFoldDB" id="A0A179BV56"/>
<proteinExistence type="predicted"/>
<evidence type="ECO:0000313" key="1">
    <source>
        <dbReference type="EMBL" id="OAP94984.1"/>
    </source>
</evidence>
<dbReference type="Gene3D" id="3.20.20.70">
    <property type="entry name" value="Aldolase class I"/>
    <property type="match status" value="2"/>
</dbReference>
<name>A0A179BV56_RHILE</name>
<dbReference type="PANTHER" id="PTHR37418:SF1">
    <property type="entry name" value="3-KETO-5-AMINOHEXANOATE CLEAVAGE PROTEIN"/>
    <property type="match status" value="1"/>
</dbReference>
<protein>
    <recommendedName>
        <fullName evidence="2">3-keto-5-aminohexanoate cleavage protein</fullName>
    </recommendedName>
</protein>
<dbReference type="InterPro" id="IPR008567">
    <property type="entry name" value="BKACE"/>
</dbReference>